<feature type="compositionally biased region" description="Basic and acidic residues" evidence="1">
    <location>
        <begin position="150"/>
        <end position="161"/>
    </location>
</feature>
<sequence length="475" mass="51009">MAQASRPASNHNVSRLLVLPGAVQTKLGGRPDGFKLAAETYDSDDGLIQRSPPLVPQIVNLKPSPSPDYLPPPERSPTPERLSRSSNLNLKGRKRHPKAQASQGDAVLIGFMGGLNHPDLATKAGEVPLPQSDDSDVDNPMDAVGSEQTDENKPVGDKESNLVHLAENALPLIERNNGHDASKNEHSRPARPKILTQNSLPEAKDVVHVKTEYRQSSPSAGTSTPKRTKYDSNARHLPSRSSHRIGDPDSAAISPMLRRFTIPNSERSPTETLPAMQQSPPSSSSKSPNGQQSLPSLRAIQLEPLLDGLSPPNESVPHGMNRPPFPLSNGTVNSPPKSSIAPRPAQYPSPQTRINGHYGHQSYPHGQPSPAYSDASPRDSANMSPPGKPIHPQYYPGGRTPQSEELTPQSAESHLSTSSFSTAPSPNPHQMDMDRSRPILPPLSGMAGGTLMTGTFKCEHAGCTAAAFQTQYLLK</sequence>
<evidence type="ECO:0000256" key="1">
    <source>
        <dbReference type="SAM" id="MobiDB-lite"/>
    </source>
</evidence>
<name>A0A8H3FL51_9LECA</name>
<feature type="compositionally biased region" description="Pro residues" evidence="1">
    <location>
        <begin position="64"/>
        <end position="76"/>
    </location>
</feature>
<keyword evidence="3" id="KW-1185">Reference proteome</keyword>
<evidence type="ECO:0000313" key="3">
    <source>
        <dbReference type="Proteomes" id="UP000664534"/>
    </source>
</evidence>
<dbReference type="EMBL" id="CAJPDT010000043">
    <property type="protein sequence ID" value="CAF9926554.1"/>
    <property type="molecule type" value="Genomic_DNA"/>
</dbReference>
<feature type="region of interest" description="Disordered" evidence="1">
    <location>
        <begin position="173"/>
        <end position="437"/>
    </location>
</feature>
<feature type="compositionally biased region" description="Basic and acidic residues" evidence="1">
    <location>
        <begin position="202"/>
        <end position="213"/>
    </location>
</feature>
<feature type="compositionally biased region" description="Polar residues" evidence="1">
    <location>
        <begin position="262"/>
        <end position="271"/>
    </location>
</feature>
<feature type="compositionally biased region" description="Polar residues" evidence="1">
    <location>
        <begin position="400"/>
        <end position="424"/>
    </location>
</feature>
<feature type="compositionally biased region" description="Basic and acidic residues" evidence="1">
    <location>
        <begin position="176"/>
        <end position="188"/>
    </location>
</feature>
<protein>
    <submittedName>
        <fullName evidence="2">Uncharacterized protein</fullName>
    </submittedName>
</protein>
<dbReference type="AlphaFoldDB" id="A0A8H3FL51"/>
<dbReference type="OrthoDB" id="191037at2759"/>
<dbReference type="Proteomes" id="UP000664534">
    <property type="component" value="Unassembled WGS sequence"/>
</dbReference>
<feature type="compositionally biased region" description="Low complexity" evidence="1">
    <location>
        <begin position="274"/>
        <end position="293"/>
    </location>
</feature>
<evidence type="ECO:0000313" key="2">
    <source>
        <dbReference type="EMBL" id="CAF9926554.1"/>
    </source>
</evidence>
<feature type="compositionally biased region" description="Polar residues" evidence="1">
    <location>
        <begin position="214"/>
        <end position="225"/>
    </location>
</feature>
<organism evidence="2 3">
    <name type="scientific">Imshaugia aleurites</name>
    <dbReference type="NCBI Taxonomy" id="172621"/>
    <lineage>
        <taxon>Eukaryota</taxon>
        <taxon>Fungi</taxon>
        <taxon>Dikarya</taxon>
        <taxon>Ascomycota</taxon>
        <taxon>Pezizomycotina</taxon>
        <taxon>Lecanoromycetes</taxon>
        <taxon>OSLEUM clade</taxon>
        <taxon>Lecanoromycetidae</taxon>
        <taxon>Lecanorales</taxon>
        <taxon>Lecanorineae</taxon>
        <taxon>Parmeliaceae</taxon>
        <taxon>Imshaugia</taxon>
    </lineage>
</organism>
<proteinExistence type="predicted"/>
<feature type="compositionally biased region" description="Polar residues" evidence="1">
    <location>
        <begin position="328"/>
        <end position="337"/>
    </location>
</feature>
<reference evidence="2" key="1">
    <citation type="submission" date="2021-03" db="EMBL/GenBank/DDBJ databases">
        <authorList>
            <person name="Tagirdzhanova G."/>
        </authorList>
    </citation>
    <scope>NUCLEOTIDE SEQUENCE</scope>
</reference>
<feature type="region of interest" description="Disordered" evidence="1">
    <location>
        <begin position="60"/>
        <end position="104"/>
    </location>
</feature>
<accession>A0A8H3FL51</accession>
<feature type="region of interest" description="Disordered" evidence="1">
    <location>
        <begin position="121"/>
        <end position="161"/>
    </location>
</feature>
<gene>
    <name evidence="2" type="ORF">IMSHALPRED_006994</name>
</gene>
<comment type="caution">
    <text evidence="2">The sequence shown here is derived from an EMBL/GenBank/DDBJ whole genome shotgun (WGS) entry which is preliminary data.</text>
</comment>